<dbReference type="CDD" id="cd12148">
    <property type="entry name" value="fungal_TF_MHR"/>
    <property type="match status" value="1"/>
</dbReference>
<protein>
    <submittedName>
        <fullName evidence="8">Transcriptional regulator family: Fungal Specific TF</fullName>
    </submittedName>
</protein>
<feature type="region of interest" description="Disordered" evidence="6">
    <location>
        <begin position="343"/>
        <end position="430"/>
    </location>
</feature>
<dbReference type="Gene3D" id="4.10.240.10">
    <property type="entry name" value="Zn(2)-C6 fungal-type DNA-binding domain"/>
    <property type="match status" value="1"/>
</dbReference>
<evidence type="ECO:0000256" key="2">
    <source>
        <dbReference type="ARBA" id="ARBA00023015"/>
    </source>
</evidence>
<dbReference type="GO" id="GO:0006351">
    <property type="term" value="P:DNA-templated transcription"/>
    <property type="evidence" value="ECO:0007669"/>
    <property type="project" value="InterPro"/>
</dbReference>
<name>A0AAE1IC18_9HYPO</name>
<reference evidence="8" key="1">
    <citation type="submission" date="2023-11" db="EMBL/GenBank/DDBJ databases">
        <title>The genome sequences of three competitors of mushroom-forming fungi.</title>
        <authorList>
            <person name="Beijen E."/>
            <person name="Ohm R.A."/>
        </authorList>
    </citation>
    <scope>NUCLEOTIDE SEQUENCE</scope>
    <source>
        <strain evidence="8">CBS 100526</strain>
    </source>
</reference>
<dbReference type="AlphaFoldDB" id="A0AAE1IC18"/>
<keyword evidence="9" id="KW-1185">Reference proteome</keyword>
<dbReference type="InterPro" id="IPR001138">
    <property type="entry name" value="Zn2Cys6_DnaBD"/>
</dbReference>
<evidence type="ECO:0000259" key="7">
    <source>
        <dbReference type="PROSITE" id="PS50048"/>
    </source>
</evidence>
<dbReference type="Proteomes" id="UP001273209">
    <property type="component" value="Unassembled WGS sequence"/>
</dbReference>
<dbReference type="Pfam" id="PF00172">
    <property type="entry name" value="Zn_clus"/>
    <property type="match status" value="1"/>
</dbReference>
<feature type="compositionally biased region" description="Basic and acidic residues" evidence="6">
    <location>
        <begin position="120"/>
        <end position="134"/>
    </location>
</feature>
<dbReference type="RefSeq" id="XP_062755326.1">
    <property type="nucleotide sequence ID" value="XM_062900369.1"/>
</dbReference>
<feature type="region of interest" description="Disordered" evidence="6">
    <location>
        <begin position="120"/>
        <end position="166"/>
    </location>
</feature>
<dbReference type="PANTHER" id="PTHR31668">
    <property type="entry name" value="GLUCOSE TRANSPORT TRANSCRIPTION REGULATOR RGT1-RELATED-RELATED"/>
    <property type="match status" value="1"/>
</dbReference>
<dbReference type="PROSITE" id="PS00463">
    <property type="entry name" value="ZN2_CY6_FUNGAL_1"/>
    <property type="match status" value="1"/>
</dbReference>
<dbReference type="PROSITE" id="PS50048">
    <property type="entry name" value="ZN2_CY6_FUNGAL_2"/>
    <property type="match status" value="1"/>
</dbReference>
<sequence length="824" mass="89420">MEAKKGTATSRRLFPRGDELFLSVQTAQFRNYHHPYSNAIELPTLDTLSSDKLTMASVISQGVIITTVISPQLHVTLVPAIMGPGREGEAEEANNMSYPSPGAEALDAGPFYHTATRDEAHEHEEHQQTHDQHDPTQVQVHAQEQDHGQLPTHTHESASPQHHISRPPNLEELQLAAQLGQGLAGTSLIPATDPNMNVEDAGMRNIMPHPEPDQHQTPSYVHDTPASDHMVPHALPVAVGPPLPPQYAMGGDGIPPRKRSKVSRACDECRRKKIKCDAQSDTGDSPCSSCARSSMRCLFSRVPQKRGPSKGYIKELADRIHSIENKLESEGSLTQDEIDRLLTPGSHRAYNGLAPPEDPSRKRPFSSIAATDFNATAPPRQAPWGPESRPIIPPAASSDSFAGPTFANNALAPPSSAIKTDSAPPKPPVAAMDSQVVETEEVPEIDEDSLHDYLAHVQAIYPILPSSKARIQSLLSQCPSTVRTAFITALHAVGQSSGDTQTASSLLHEWESSEAPHSRATDIVHAQTLLLLIIDADWRASSQLPFLLARAVALANTMKLWKFTPIESASESDSDDQLCVRIWWSLVLMDRWHAAGTGKPAQIPDSSVVAPAGLENTLGEVCYYLNRLSKLLNRTAFVISTMQPGTSTAEPAMAAILADYIENYREDLPGHIEAASYPLVHLAYWHCKLLVTLLTPGATPTETLWPTSELATLLLANAHLRSPFTNHFVSLVTMSLSKLSKMDSSREGAVRLMKEILEKPSGGHWDSVREKLTEQLRPTSSVEATASQGLQHLADLATAHEGIAPGPDDITFGPTLASGYLDVA</sequence>
<dbReference type="EMBL" id="JAWRVG010000021">
    <property type="protein sequence ID" value="KAK4072769.1"/>
    <property type="molecule type" value="Genomic_DNA"/>
</dbReference>
<dbReference type="GeneID" id="87920274"/>
<dbReference type="GO" id="GO:0000981">
    <property type="term" value="F:DNA-binding transcription factor activity, RNA polymerase II-specific"/>
    <property type="evidence" value="ECO:0007669"/>
    <property type="project" value="InterPro"/>
</dbReference>
<feature type="region of interest" description="Disordered" evidence="6">
    <location>
        <begin position="86"/>
        <end position="108"/>
    </location>
</feature>
<dbReference type="PANTHER" id="PTHR31668:SF26">
    <property type="entry name" value="GLUCOSE TRANSPORT TRANSCRIPTION REGULATOR RGT1-RELATED"/>
    <property type="match status" value="1"/>
</dbReference>
<accession>A0AAE1IC18</accession>
<evidence type="ECO:0000256" key="6">
    <source>
        <dbReference type="SAM" id="MobiDB-lite"/>
    </source>
</evidence>
<dbReference type="Pfam" id="PF04082">
    <property type="entry name" value="Fungal_trans"/>
    <property type="match status" value="1"/>
</dbReference>
<comment type="caution">
    <text evidence="8">The sequence shown here is derived from an EMBL/GenBank/DDBJ whole genome shotgun (WGS) entry which is preliminary data.</text>
</comment>
<dbReference type="GO" id="GO:0008270">
    <property type="term" value="F:zinc ion binding"/>
    <property type="evidence" value="ECO:0007669"/>
    <property type="project" value="InterPro"/>
</dbReference>
<evidence type="ECO:0000313" key="8">
    <source>
        <dbReference type="EMBL" id="KAK4072769.1"/>
    </source>
</evidence>
<keyword evidence="3" id="KW-0238">DNA-binding</keyword>
<evidence type="ECO:0000256" key="4">
    <source>
        <dbReference type="ARBA" id="ARBA00023163"/>
    </source>
</evidence>
<dbReference type="SMART" id="SM00906">
    <property type="entry name" value="Fungal_trans"/>
    <property type="match status" value="1"/>
</dbReference>
<dbReference type="CDD" id="cd00067">
    <property type="entry name" value="GAL4"/>
    <property type="match status" value="1"/>
</dbReference>
<evidence type="ECO:0000256" key="3">
    <source>
        <dbReference type="ARBA" id="ARBA00023125"/>
    </source>
</evidence>
<dbReference type="SUPFAM" id="SSF57701">
    <property type="entry name" value="Zn2/Cys6 DNA-binding domain"/>
    <property type="match status" value="1"/>
</dbReference>
<organism evidence="8 9">
    <name type="scientific">Trichoderma aggressivum f. europaeum</name>
    <dbReference type="NCBI Taxonomy" id="173218"/>
    <lineage>
        <taxon>Eukaryota</taxon>
        <taxon>Fungi</taxon>
        <taxon>Dikarya</taxon>
        <taxon>Ascomycota</taxon>
        <taxon>Pezizomycotina</taxon>
        <taxon>Sordariomycetes</taxon>
        <taxon>Hypocreomycetidae</taxon>
        <taxon>Hypocreales</taxon>
        <taxon>Hypocreaceae</taxon>
        <taxon>Trichoderma</taxon>
    </lineage>
</organism>
<evidence type="ECO:0000256" key="5">
    <source>
        <dbReference type="ARBA" id="ARBA00023242"/>
    </source>
</evidence>
<proteinExistence type="predicted"/>
<dbReference type="InterPro" id="IPR036864">
    <property type="entry name" value="Zn2-C6_fun-type_DNA-bd_sf"/>
</dbReference>
<feature type="domain" description="Zn(2)-C6 fungal-type" evidence="7">
    <location>
        <begin position="265"/>
        <end position="299"/>
    </location>
</feature>
<dbReference type="GO" id="GO:0003677">
    <property type="term" value="F:DNA binding"/>
    <property type="evidence" value="ECO:0007669"/>
    <property type="project" value="UniProtKB-KW"/>
</dbReference>
<keyword evidence="1" id="KW-0479">Metal-binding</keyword>
<evidence type="ECO:0000256" key="1">
    <source>
        <dbReference type="ARBA" id="ARBA00022723"/>
    </source>
</evidence>
<keyword evidence="2" id="KW-0805">Transcription regulation</keyword>
<dbReference type="InterPro" id="IPR050797">
    <property type="entry name" value="Carb_Metab_Trans_Reg"/>
</dbReference>
<keyword evidence="5" id="KW-0539">Nucleus</keyword>
<evidence type="ECO:0000313" key="9">
    <source>
        <dbReference type="Proteomes" id="UP001273209"/>
    </source>
</evidence>
<dbReference type="SMART" id="SM00066">
    <property type="entry name" value="GAL4"/>
    <property type="match status" value="1"/>
</dbReference>
<gene>
    <name evidence="8" type="ORF">Triagg1_5814</name>
</gene>
<keyword evidence="4" id="KW-0804">Transcription</keyword>
<dbReference type="InterPro" id="IPR007219">
    <property type="entry name" value="XnlR_reg_dom"/>
</dbReference>